<evidence type="ECO:0000256" key="1">
    <source>
        <dbReference type="ARBA" id="ARBA00023175"/>
    </source>
</evidence>
<name>A5C8V2_VITVI</name>
<evidence type="ECO:0000313" key="4">
    <source>
        <dbReference type="EMBL" id="CAN84086.1"/>
    </source>
</evidence>
<keyword evidence="1" id="KW-0505">Motor protein</keyword>
<comment type="similarity">
    <text evidence="2">Belongs to the TRAFAC class myosin-kinesin ATPase superfamily. Kinesin family.</text>
</comment>
<dbReference type="PANTHER" id="PTHR47972:SF35">
    <property type="entry name" value="KINESIN-LIKE PROTEIN KIN-14Q"/>
    <property type="match status" value="1"/>
</dbReference>
<evidence type="ECO:0000256" key="2">
    <source>
        <dbReference type="PROSITE-ProRule" id="PRU00283"/>
    </source>
</evidence>
<gene>
    <name evidence="4" type="ORF">VITISV_023630</name>
</gene>
<dbReference type="GO" id="GO:0008017">
    <property type="term" value="F:microtubule binding"/>
    <property type="evidence" value="ECO:0007669"/>
    <property type="project" value="InterPro"/>
</dbReference>
<dbReference type="EMBL" id="AM486368">
    <property type="protein sequence ID" value="CAN84086.1"/>
    <property type="molecule type" value="Genomic_DNA"/>
</dbReference>
<reference evidence="4" key="1">
    <citation type="journal article" date="2007" name="PLoS ONE">
        <title>The first genome sequence of an elite grapevine cultivar (Pinot noir Vitis vinifera L.): coping with a highly heterozygous genome.</title>
        <authorList>
            <person name="Velasco R."/>
            <person name="Zharkikh A."/>
            <person name="Troggio M."/>
            <person name="Cartwright D.A."/>
            <person name="Cestaro A."/>
            <person name="Pruss D."/>
            <person name="Pindo M."/>
            <person name="FitzGerald L.M."/>
            <person name="Vezzulli S."/>
            <person name="Reid J."/>
            <person name="Malacarne G."/>
            <person name="Iliev D."/>
            <person name="Coppola G."/>
            <person name="Wardell B."/>
            <person name="Micheletti D."/>
            <person name="Macalma T."/>
            <person name="Facci M."/>
            <person name="Mitchell J.T."/>
            <person name="Perazzolli M."/>
            <person name="Eldredge G."/>
            <person name="Gatto P."/>
            <person name="Oyzerski R."/>
            <person name="Moretto M."/>
            <person name="Gutin N."/>
            <person name="Stefanini M."/>
            <person name="Chen Y."/>
            <person name="Segala C."/>
            <person name="Davenport C."/>
            <person name="Dematte L."/>
            <person name="Mraz A."/>
            <person name="Battilana J."/>
            <person name="Stormo K."/>
            <person name="Costa F."/>
            <person name="Tao Q."/>
            <person name="Si-Ammour A."/>
            <person name="Harkins T."/>
            <person name="Lackey A."/>
            <person name="Perbost C."/>
            <person name="Taillon B."/>
            <person name="Stella A."/>
            <person name="Solovyev V."/>
            <person name="Fawcett J.A."/>
            <person name="Sterck L."/>
            <person name="Vandepoele K."/>
            <person name="Grando S.M."/>
            <person name="Toppo S."/>
            <person name="Moser C."/>
            <person name="Lanchbury J."/>
            <person name="Bogden R."/>
            <person name="Skolnick M."/>
            <person name="Sgaramella V."/>
            <person name="Bhatnagar S.K."/>
            <person name="Fontana P."/>
            <person name="Gutin A."/>
            <person name="Van de Peer Y."/>
            <person name="Salamini F."/>
            <person name="Viola R."/>
        </authorList>
    </citation>
    <scope>NUCLEOTIDE SEQUENCE</scope>
</reference>
<dbReference type="InterPro" id="IPR027417">
    <property type="entry name" value="P-loop_NTPase"/>
</dbReference>
<feature type="domain" description="Kinesin motor" evidence="3">
    <location>
        <begin position="1"/>
        <end position="84"/>
    </location>
</feature>
<dbReference type="GO" id="GO:0003777">
    <property type="term" value="F:microtubule motor activity"/>
    <property type="evidence" value="ECO:0007669"/>
    <property type="project" value="InterPro"/>
</dbReference>
<comment type="caution">
    <text evidence="2">Lacks conserved residue(s) required for the propagation of feature annotation.</text>
</comment>
<evidence type="ECO:0000259" key="3">
    <source>
        <dbReference type="PROSITE" id="PS50067"/>
    </source>
</evidence>
<dbReference type="GO" id="GO:0005524">
    <property type="term" value="F:ATP binding"/>
    <property type="evidence" value="ECO:0007669"/>
    <property type="project" value="InterPro"/>
</dbReference>
<dbReference type="GO" id="GO:0007018">
    <property type="term" value="P:microtubule-based movement"/>
    <property type="evidence" value="ECO:0007669"/>
    <property type="project" value="InterPro"/>
</dbReference>
<dbReference type="AlphaFoldDB" id="A5C8V2"/>
<sequence length="84" mass="9669">MGHPSFKFDAVFGPLTNQADVFEDNASFAASVLDGYNICVFVYRQTGMGRTFIMEGTDEARGVNLRTLEEFFFFHITKERQRQF</sequence>
<dbReference type="SUPFAM" id="SSF52540">
    <property type="entry name" value="P-loop containing nucleoside triphosphate hydrolases"/>
    <property type="match status" value="1"/>
</dbReference>
<accession>A5C8V2</accession>
<dbReference type="InterPro" id="IPR027640">
    <property type="entry name" value="Kinesin-like_fam"/>
</dbReference>
<dbReference type="Gene3D" id="3.40.850.10">
    <property type="entry name" value="Kinesin motor domain"/>
    <property type="match status" value="1"/>
</dbReference>
<dbReference type="InterPro" id="IPR001752">
    <property type="entry name" value="Kinesin_motor_dom"/>
</dbReference>
<organism evidence="4">
    <name type="scientific">Vitis vinifera</name>
    <name type="common">Grape</name>
    <dbReference type="NCBI Taxonomy" id="29760"/>
    <lineage>
        <taxon>Eukaryota</taxon>
        <taxon>Viridiplantae</taxon>
        <taxon>Streptophyta</taxon>
        <taxon>Embryophyta</taxon>
        <taxon>Tracheophyta</taxon>
        <taxon>Spermatophyta</taxon>
        <taxon>Magnoliopsida</taxon>
        <taxon>eudicotyledons</taxon>
        <taxon>Gunneridae</taxon>
        <taxon>Pentapetalae</taxon>
        <taxon>rosids</taxon>
        <taxon>Vitales</taxon>
        <taxon>Vitaceae</taxon>
        <taxon>Viteae</taxon>
        <taxon>Vitis</taxon>
    </lineage>
</organism>
<protein>
    <recommendedName>
        <fullName evidence="3">Kinesin motor domain-containing protein</fullName>
    </recommendedName>
</protein>
<dbReference type="PANTHER" id="PTHR47972">
    <property type="entry name" value="KINESIN-LIKE PROTEIN KLP-3"/>
    <property type="match status" value="1"/>
</dbReference>
<proteinExistence type="inferred from homology"/>
<dbReference type="InterPro" id="IPR036961">
    <property type="entry name" value="Kinesin_motor_dom_sf"/>
</dbReference>
<dbReference type="Pfam" id="PF00225">
    <property type="entry name" value="Kinesin"/>
    <property type="match status" value="1"/>
</dbReference>
<dbReference type="PROSITE" id="PS50067">
    <property type="entry name" value="KINESIN_MOTOR_2"/>
    <property type="match status" value="1"/>
</dbReference>